<dbReference type="InterPro" id="IPR036770">
    <property type="entry name" value="Ankyrin_rpt-contain_sf"/>
</dbReference>
<dbReference type="Pfam" id="PF08518">
    <property type="entry name" value="GIT_SHD"/>
    <property type="match status" value="2"/>
</dbReference>
<keyword evidence="5" id="KW-0862">Zinc</keyword>
<evidence type="ECO:0000256" key="9">
    <source>
        <dbReference type="SAM" id="Coils"/>
    </source>
</evidence>
<feature type="domain" description="Arf-GAP" evidence="11">
    <location>
        <begin position="1"/>
        <end position="124"/>
    </location>
</feature>
<evidence type="ECO:0000256" key="5">
    <source>
        <dbReference type="ARBA" id="ARBA00022833"/>
    </source>
</evidence>
<evidence type="ECO:0000256" key="3">
    <source>
        <dbReference type="ARBA" id="ARBA00022737"/>
    </source>
</evidence>
<feature type="region of interest" description="Disordered" evidence="10">
    <location>
        <begin position="468"/>
        <end position="508"/>
    </location>
</feature>
<dbReference type="InterPro" id="IPR022018">
    <property type="entry name" value="GIT1_C"/>
</dbReference>
<dbReference type="InterPro" id="IPR013724">
    <property type="entry name" value="GIT_SHD"/>
</dbReference>
<dbReference type="GO" id="GO:0008277">
    <property type="term" value="P:regulation of G protein-coupled receptor signaling pathway"/>
    <property type="evidence" value="ECO:0007669"/>
    <property type="project" value="TreeGrafter"/>
</dbReference>
<gene>
    <name evidence="12" type="ORF">NQ315_010689</name>
</gene>
<feature type="coiled-coil region" evidence="9">
    <location>
        <begin position="409"/>
        <end position="443"/>
    </location>
</feature>
<proteinExistence type="predicted"/>
<sequence length="660" mass="74780">MSRAKSRQNVEVCGDCGALDATWASVNKGILLCTQCCSIHRSLGRHISHVKSLLKSTWHPNQLNMVCTLNNNGANNIWEHALLENGSKLMKKKPNAKDPLSIKQEYIKAKHLHCAFAFRENYGDGLLSVENELGKQLHASVRTPNLETSFRLLALGADPNYFHDEKGSTPLHVATKSDQKLQVELLLVYGADPTCPDSQGKTAVDYAKQHLNNDLASRLIESQYEVTDIFSYYLALKKPDHSTGVHFYIPQTGFKSNGTSLSKLQKLNNHVFEELAMDVYDEVDRRETEAIWLSCADTTDLNDVPFLPVDNTLSTTRNQGRQKLARFSTPELKSLVYDILIDTQRRQMTADKGSMLQLRDVSVVDDDPLYDSVASDEDYAVVPDEEQKLEITNKESISLNNVSKTNQILEQLTKQLKNSDSTIMDLRAEVMKLRQCVRTLQNENFELKTRLSQSKLYSKVNGDSGFDSLEHISENQNSECESLPNGRVTEDVDMRQNRKNQRPSSMYETREGIGKVPYWHAMKNQLKQNEQIRPTTQSLYSSPHDRQTVLQCTEQITRTIQQLCKSIQEPDKEECVASAEKVKYSIVKLASHLPKETEAERVKLMLEVASRLQPECSALQMSEKKGDVKALDSHFSNIRDLAFHLAKFTKDIVTKYSSNQ</sequence>
<dbReference type="Pfam" id="PF12205">
    <property type="entry name" value="GIT1_C"/>
    <property type="match status" value="1"/>
</dbReference>
<dbReference type="InterPro" id="IPR047161">
    <property type="entry name" value="GIT-like"/>
</dbReference>
<dbReference type="InterPro" id="IPR038508">
    <property type="entry name" value="ArfGAP_dom_sf"/>
</dbReference>
<evidence type="ECO:0000256" key="10">
    <source>
        <dbReference type="SAM" id="MobiDB-lite"/>
    </source>
</evidence>
<dbReference type="GO" id="GO:0031267">
    <property type="term" value="F:small GTPase binding"/>
    <property type="evidence" value="ECO:0007669"/>
    <property type="project" value="TreeGrafter"/>
</dbReference>
<dbReference type="GO" id="GO:0005096">
    <property type="term" value="F:GTPase activator activity"/>
    <property type="evidence" value="ECO:0007669"/>
    <property type="project" value="UniProtKB-KW"/>
</dbReference>
<dbReference type="InterPro" id="IPR037278">
    <property type="entry name" value="ARFGAP/RecO"/>
</dbReference>
<dbReference type="EMBL" id="JANEYG010000030">
    <property type="protein sequence ID" value="KAJ8917783.1"/>
    <property type="molecule type" value="Genomic_DNA"/>
</dbReference>
<dbReference type="PROSITE" id="PS50088">
    <property type="entry name" value="ANK_REPEAT"/>
    <property type="match status" value="1"/>
</dbReference>
<dbReference type="PROSITE" id="PS50297">
    <property type="entry name" value="ANK_REP_REGION"/>
    <property type="match status" value="1"/>
</dbReference>
<evidence type="ECO:0000256" key="1">
    <source>
        <dbReference type="ARBA" id="ARBA00022468"/>
    </source>
</evidence>
<evidence type="ECO:0000259" key="11">
    <source>
        <dbReference type="PROSITE" id="PS50115"/>
    </source>
</evidence>
<dbReference type="GO" id="GO:0032012">
    <property type="term" value="P:regulation of ARF protein signal transduction"/>
    <property type="evidence" value="ECO:0007669"/>
    <property type="project" value="InterPro"/>
</dbReference>
<dbReference type="SUPFAM" id="SSF48403">
    <property type="entry name" value="Ankyrin repeat"/>
    <property type="match status" value="1"/>
</dbReference>
<dbReference type="PROSITE" id="PS50115">
    <property type="entry name" value="ARFGAP"/>
    <property type="match status" value="1"/>
</dbReference>
<evidence type="ECO:0000313" key="12">
    <source>
        <dbReference type="EMBL" id="KAJ8917783.1"/>
    </source>
</evidence>
<dbReference type="Pfam" id="PF01412">
    <property type="entry name" value="ArfGap"/>
    <property type="match status" value="1"/>
</dbReference>
<dbReference type="SUPFAM" id="SSF57863">
    <property type="entry name" value="ArfGap/RecO-like zinc finger"/>
    <property type="match status" value="1"/>
</dbReference>
<keyword evidence="9" id="KW-0175">Coiled coil</keyword>
<organism evidence="12 13">
    <name type="scientific">Exocentrus adspersus</name>
    <dbReference type="NCBI Taxonomy" id="1586481"/>
    <lineage>
        <taxon>Eukaryota</taxon>
        <taxon>Metazoa</taxon>
        <taxon>Ecdysozoa</taxon>
        <taxon>Arthropoda</taxon>
        <taxon>Hexapoda</taxon>
        <taxon>Insecta</taxon>
        <taxon>Pterygota</taxon>
        <taxon>Neoptera</taxon>
        <taxon>Endopterygota</taxon>
        <taxon>Coleoptera</taxon>
        <taxon>Polyphaga</taxon>
        <taxon>Cucujiformia</taxon>
        <taxon>Chrysomeloidea</taxon>
        <taxon>Cerambycidae</taxon>
        <taxon>Lamiinae</taxon>
        <taxon>Acanthocinini</taxon>
        <taxon>Exocentrus</taxon>
    </lineage>
</organism>
<keyword evidence="1" id="KW-0343">GTPase activation</keyword>
<protein>
    <recommendedName>
        <fullName evidence="11">Arf-GAP domain-containing protein</fullName>
    </recommendedName>
</protein>
<dbReference type="PANTHER" id="PTHR46097">
    <property type="entry name" value="G PROTEIN-COUPLED RECEPTOR KINASE INTERACTING ARFGAP"/>
    <property type="match status" value="1"/>
</dbReference>
<dbReference type="CDD" id="cd08833">
    <property type="entry name" value="ArfGap_GIT"/>
    <property type="match status" value="1"/>
</dbReference>
<dbReference type="GO" id="GO:0008270">
    <property type="term" value="F:zinc ion binding"/>
    <property type="evidence" value="ECO:0007669"/>
    <property type="project" value="UniProtKB-KW"/>
</dbReference>
<dbReference type="PANTHER" id="PTHR46097:SF3">
    <property type="entry name" value="ARF GTPASE-ACTIVATING PROTEIN GIT"/>
    <property type="match status" value="1"/>
</dbReference>
<dbReference type="InterPro" id="IPR002110">
    <property type="entry name" value="Ankyrin_rpt"/>
</dbReference>
<reference evidence="12 13" key="1">
    <citation type="journal article" date="2023" name="Insect Mol. Biol.">
        <title>Genome sequencing provides insights into the evolution of gene families encoding plant cell wall-degrading enzymes in longhorned beetles.</title>
        <authorList>
            <person name="Shin N.R."/>
            <person name="Okamura Y."/>
            <person name="Kirsch R."/>
            <person name="Pauchet Y."/>
        </authorList>
    </citation>
    <scope>NUCLEOTIDE SEQUENCE [LARGE SCALE GENOMIC DNA]</scope>
    <source>
        <strain evidence="12">EAD_L_NR</strain>
    </source>
</reference>
<evidence type="ECO:0000256" key="6">
    <source>
        <dbReference type="ARBA" id="ARBA00023043"/>
    </source>
</evidence>
<evidence type="ECO:0000256" key="2">
    <source>
        <dbReference type="ARBA" id="ARBA00022723"/>
    </source>
</evidence>
<keyword evidence="3" id="KW-0677">Repeat</keyword>
<keyword evidence="6 7" id="KW-0040">ANK repeat</keyword>
<dbReference type="PRINTS" id="PR00405">
    <property type="entry name" value="REVINTRACTNG"/>
</dbReference>
<dbReference type="SMART" id="SM00555">
    <property type="entry name" value="GIT"/>
    <property type="match status" value="2"/>
</dbReference>
<keyword evidence="13" id="KW-1185">Reference proteome</keyword>
<dbReference type="Proteomes" id="UP001159042">
    <property type="component" value="Unassembled WGS sequence"/>
</dbReference>
<keyword evidence="2" id="KW-0479">Metal-binding</keyword>
<evidence type="ECO:0000313" key="13">
    <source>
        <dbReference type="Proteomes" id="UP001159042"/>
    </source>
</evidence>
<dbReference type="SMART" id="SM00248">
    <property type="entry name" value="ANK"/>
    <property type="match status" value="2"/>
</dbReference>
<dbReference type="Pfam" id="PF12796">
    <property type="entry name" value="Ank_2"/>
    <property type="match status" value="1"/>
</dbReference>
<dbReference type="SMART" id="SM00105">
    <property type="entry name" value="ArfGap"/>
    <property type="match status" value="1"/>
</dbReference>
<evidence type="ECO:0000256" key="7">
    <source>
        <dbReference type="PROSITE-ProRule" id="PRU00023"/>
    </source>
</evidence>
<name>A0AAV8VU24_9CUCU</name>
<evidence type="ECO:0000256" key="8">
    <source>
        <dbReference type="PROSITE-ProRule" id="PRU00288"/>
    </source>
</evidence>
<dbReference type="GO" id="GO:0098793">
    <property type="term" value="C:presynapse"/>
    <property type="evidence" value="ECO:0007669"/>
    <property type="project" value="GOC"/>
</dbReference>
<dbReference type="AlphaFoldDB" id="A0AAV8VU24"/>
<dbReference type="InterPro" id="IPR001164">
    <property type="entry name" value="ArfGAP_dom"/>
</dbReference>
<accession>A0AAV8VU24</accession>
<dbReference type="GO" id="GO:0036465">
    <property type="term" value="P:synaptic vesicle recycling"/>
    <property type="evidence" value="ECO:0007669"/>
    <property type="project" value="TreeGrafter"/>
</dbReference>
<keyword evidence="4 8" id="KW-0863">Zinc-finger</keyword>
<dbReference type="Gene3D" id="1.20.120.330">
    <property type="entry name" value="Nucleotidyltransferases domain 2"/>
    <property type="match status" value="1"/>
</dbReference>
<comment type="caution">
    <text evidence="12">The sequence shown here is derived from an EMBL/GenBank/DDBJ whole genome shotgun (WGS) entry which is preliminary data.</text>
</comment>
<dbReference type="Gene3D" id="1.10.220.150">
    <property type="entry name" value="Arf GTPase activating protein"/>
    <property type="match status" value="1"/>
</dbReference>
<dbReference type="GO" id="GO:0007420">
    <property type="term" value="P:brain development"/>
    <property type="evidence" value="ECO:0007669"/>
    <property type="project" value="InterPro"/>
</dbReference>
<evidence type="ECO:0000256" key="4">
    <source>
        <dbReference type="ARBA" id="ARBA00022771"/>
    </source>
</evidence>
<feature type="repeat" description="ANK" evidence="7">
    <location>
        <begin position="166"/>
        <end position="198"/>
    </location>
</feature>
<dbReference type="Gene3D" id="1.25.40.20">
    <property type="entry name" value="Ankyrin repeat-containing domain"/>
    <property type="match status" value="1"/>
</dbReference>